<dbReference type="InterPro" id="IPR001810">
    <property type="entry name" value="F-box_dom"/>
</dbReference>
<dbReference type="Pfam" id="PF23635">
    <property type="entry name" value="Beta-prop_AT5G49610-like"/>
    <property type="match status" value="1"/>
</dbReference>
<gene>
    <name evidence="3" type="ORF">SHCRBa_026_H12_F_90</name>
</gene>
<feature type="domain" description="F-box protein AT5G49610-like beta-propeller" evidence="2">
    <location>
        <begin position="151"/>
        <end position="324"/>
    </location>
</feature>
<accession>A0A059Q0W5</accession>
<reference evidence="3" key="1">
    <citation type="submission" date="2013-05" db="EMBL/GenBank/DDBJ databases">
        <title>Building the sugarcane genome for biotechnology and identifying evolutionary trends.</title>
        <authorList>
            <person name="De Setta N."/>
            <person name="Monteiro-Vitorello C.B."/>
            <person name="Metcalfe C.J."/>
            <person name="Cruz G.M.Q."/>
            <person name="Del Bem L.E."/>
            <person name="Vicentini R."/>
            <person name="Nogueira F.T.S."/>
            <person name="Campos R.A."/>
            <person name="Nunes S.L."/>
            <person name="Turrini P.C.G."/>
            <person name="Vieira A.P."/>
            <person name="Cruz E.A.O."/>
            <person name="Correa T.C.S."/>
            <person name="Hotta C.T."/>
            <person name="de Mello-Varani A."/>
            <person name="Vautrin S."/>
            <person name="Trindade A.S."/>
            <person name="Vilela M.M."/>
            <person name="Horta C.L."/>
            <person name="Sato P.M."/>
            <person name="de Andrade R.F."/>
            <person name="Nishiyama M.Y."/>
            <person name="Cardoso-Silva C.B."/>
            <person name="Scortecci K.C."/>
            <person name="Garcia A.A.F."/>
            <person name="Carneiro M.S."/>
            <person name="Kim C."/>
            <person name="Paterson A.H."/>
            <person name="Berges H."/>
            <person name="D'Hont A."/>
            <person name="de-Souza A.P."/>
            <person name="Souza G.M."/>
            <person name="Vincentz M."/>
            <person name="Kitajima J.P."/>
            <person name="Van Sluys M.-A."/>
        </authorList>
    </citation>
    <scope>NUCLEOTIDE SEQUENCE</scope>
</reference>
<dbReference type="Pfam" id="PF00646">
    <property type="entry name" value="F-box"/>
    <property type="match status" value="1"/>
</dbReference>
<dbReference type="InterPro" id="IPR036047">
    <property type="entry name" value="F-box-like_dom_sf"/>
</dbReference>
<dbReference type="SUPFAM" id="SSF81383">
    <property type="entry name" value="F-box domain"/>
    <property type="match status" value="1"/>
</dbReference>
<sequence>MADSPPPPPRPPAPTTITALSDDILLEIFLRLPTVTSLARAAFTCLAFLRAVRSSPAFRRRFRELHAPPLLALFMPLYMWTIVPAAAGKGSDITASFEGLLQDSDASEPAWRSDTEIPYVHDGTIRYNPYSQALNIYPSDVNNAFLEFHTLSPDGEEQRPSRVVCVHRDRAWAWARVAVFSSHTWQAVLPEMDTGGLLVDDDRYATGTVVNGFVCWVHMGEGCILALNTATFQFSRMDLPSLWKVSSSMFELGHTKDGKFCVVNVLQCMLSAWLWAADDDGVERFMLHKTFSMRSNVSEITECSEDADVRMRPMAVINGFVYLSLIIDHYGDPRSPEWFLSFCLETDEEHSEAGVTGHISEDDGPIGTEEASPLLFTALESFKEKLIDDGNSNFTDIDSFLLDDERNSLLKQNRYFRVRISGCDRPCLENTHQTE</sequence>
<dbReference type="PANTHER" id="PTHR33207">
    <property type="entry name" value="F-BOX DOMAIN CONTAINING PROTEIN-RELATED"/>
    <property type="match status" value="1"/>
</dbReference>
<proteinExistence type="predicted"/>
<dbReference type="AlphaFoldDB" id="A0A059Q0W5"/>
<feature type="domain" description="F-box" evidence="1">
    <location>
        <begin position="19"/>
        <end position="56"/>
    </location>
</feature>
<dbReference type="InterPro" id="IPR056594">
    <property type="entry name" value="AT5G49610-like_b-prop"/>
</dbReference>
<dbReference type="EMBL" id="KF184739">
    <property type="protein sequence ID" value="AGT16659.1"/>
    <property type="molecule type" value="Genomic_DNA"/>
</dbReference>
<organism evidence="3">
    <name type="scientific">Saccharum hybrid cultivar R570</name>
    <dbReference type="NCBI Taxonomy" id="131158"/>
    <lineage>
        <taxon>Eukaryota</taxon>
        <taxon>Viridiplantae</taxon>
        <taxon>Streptophyta</taxon>
        <taxon>Embryophyta</taxon>
        <taxon>Tracheophyta</taxon>
        <taxon>Spermatophyta</taxon>
        <taxon>Magnoliopsida</taxon>
        <taxon>Liliopsida</taxon>
        <taxon>Poales</taxon>
        <taxon>Poaceae</taxon>
        <taxon>PACMAD clade</taxon>
        <taxon>Panicoideae</taxon>
        <taxon>Andropogonodae</taxon>
        <taxon>Andropogoneae</taxon>
        <taxon>Saccharinae</taxon>
        <taxon>Saccharum</taxon>
        <taxon>Saccharum officinarum species complex</taxon>
    </lineage>
</organism>
<protein>
    <recommendedName>
        <fullName evidence="4">F-box domain-containing protein</fullName>
    </recommendedName>
</protein>
<evidence type="ECO:0008006" key="4">
    <source>
        <dbReference type="Google" id="ProtNLM"/>
    </source>
</evidence>
<name>A0A059Q0W5_9POAL</name>
<evidence type="ECO:0000259" key="1">
    <source>
        <dbReference type="Pfam" id="PF00646"/>
    </source>
</evidence>
<evidence type="ECO:0000259" key="2">
    <source>
        <dbReference type="Pfam" id="PF23635"/>
    </source>
</evidence>
<dbReference type="CDD" id="cd09917">
    <property type="entry name" value="F-box_SF"/>
    <property type="match status" value="1"/>
</dbReference>
<evidence type="ECO:0000313" key="3">
    <source>
        <dbReference type="EMBL" id="AGT16659.1"/>
    </source>
</evidence>